<keyword evidence="3" id="KW-0547">Nucleotide-binding</keyword>
<reference evidence="11" key="1">
    <citation type="submission" date="2020-05" db="EMBL/GenBank/DDBJ databases">
        <authorList>
            <person name="Chiriac C."/>
            <person name="Salcher M."/>
            <person name="Ghai R."/>
            <person name="Kavagutti S V."/>
        </authorList>
    </citation>
    <scope>NUCLEOTIDE SEQUENCE</scope>
</reference>
<dbReference type="InterPro" id="IPR018483">
    <property type="entry name" value="Carb_kinase_FGGY_CS"/>
</dbReference>
<dbReference type="EMBL" id="CAEZSE010000042">
    <property type="protein sequence ID" value="CAB4531967.1"/>
    <property type="molecule type" value="Genomic_DNA"/>
</dbReference>
<evidence type="ECO:0000259" key="7">
    <source>
        <dbReference type="Pfam" id="PF00370"/>
    </source>
</evidence>
<dbReference type="PROSITE" id="PS00445">
    <property type="entry name" value="FGGY_KINASES_2"/>
    <property type="match status" value="1"/>
</dbReference>
<dbReference type="InterPro" id="IPR000577">
    <property type="entry name" value="Carb_kinase_FGGY"/>
</dbReference>
<evidence type="ECO:0000313" key="10">
    <source>
        <dbReference type="EMBL" id="CAB4593023.1"/>
    </source>
</evidence>
<feature type="domain" description="Carbohydrate kinase FGGY N-terminal" evidence="7">
    <location>
        <begin position="3"/>
        <end position="235"/>
    </location>
</feature>
<name>A0A6J6LLP4_9ZZZZ</name>
<proteinExistence type="inferred from homology"/>
<evidence type="ECO:0000256" key="1">
    <source>
        <dbReference type="ARBA" id="ARBA00009156"/>
    </source>
</evidence>
<organism evidence="11">
    <name type="scientific">freshwater metagenome</name>
    <dbReference type="NCBI Taxonomy" id="449393"/>
    <lineage>
        <taxon>unclassified sequences</taxon>
        <taxon>metagenomes</taxon>
        <taxon>ecological metagenomes</taxon>
    </lineage>
</organism>
<dbReference type="PANTHER" id="PTHR10196:SF69">
    <property type="entry name" value="GLYCEROL KINASE"/>
    <property type="match status" value="1"/>
</dbReference>
<dbReference type="SUPFAM" id="SSF53067">
    <property type="entry name" value="Actin-like ATPase domain"/>
    <property type="match status" value="2"/>
</dbReference>
<keyword evidence="4" id="KW-0418">Kinase</keyword>
<dbReference type="EMBL" id="CAEZWU010000037">
    <property type="protein sequence ID" value="CAB4662622.1"/>
    <property type="molecule type" value="Genomic_DNA"/>
</dbReference>
<evidence type="ECO:0000256" key="3">
    <source>
        <dbReference type="ARBA" id="ARBA00022741"/>
    </source>
</evidence>
<dbReference type="GO" id="GO:0005524">
    <property type="term" value="F:ATP binding"/>
    <property type="evidence" value="ECO:0007669"/>
    <property type="project" value="UniProtKB-KW"/>
</dbReference>
<sequence length="487" mass="51533">MSILVVDVGTSGLRAAVVRQDGSVHFLNYESCRPDTPSSGLVEFDPQKMADAVLRVCNATIAQSKNSDTIDAVGITNQRASTVMWSKSTGKPLGPALGWQDLRTVFDCITAASEHSIKLAPNQTATKAAWMIQNYVVAKNLDFSDVRIGTVDSWIASVLSNNELHVTDSTNAGATGLCTLDASSWSERICDLLKVDVLMLPKIVKSTGVIGNATALPGSPPIASLIGDQQSSLIGQGCINSGATKITFGTGGMLDVFTGTTSPTKMQRSENGSYPLVAYSDEQTTFWAAEAIMLSAGTNIEWLRDDLQIISTSQESHEIAMQVSDSGGVVFVPALFGLGTPHWDYGARGTLLGLTRGTTRAHIVRAVLEGIAHRGADMLEAVIADTKLSVSSLRVDGGMSQNLTFMQSLANTTGLNIEISPVAEATTLGAAFLAGVAVGTWPSISQATSTTKPAKVVTPTLKLDRAQWHEAITRSRGWIPSLSSLDF</sequence>
<protein>
    <recommendedName>
        <fullName evidence="6">ATP:glycerol 3-phosphotransferase</fullName>
    </recommendedName>
</protein>
<dbReference type="InterPro" id="IPR018484">
    <property type="entry name" value="FGGY_N"/>
</dbReference>
<dbReference type="Pfam" id="PF00370">
    <property type="entry name" value="FGGY_N"/>
    <property type="match status" value="1"/>
</dbReference>
<evidence type="ECO:0000256" key="5">
    <source>
        <dbReference type="ARBA" id="ARBA00022840"/>
    </source>
</evidence>
<keyword evidence="2" id="KW-0808">Transferase</keyword>
<evidence type="ECO:0000313" key="11">
    <source>
        <dbReference type="EMBL" id="CAB4662622.1"/>
    </source>
</evidence>
<dbReference type="AlphaFoldDB" id="A0A6J6LLP4"/>
<evidence type="ECO:0000256" key="6">
    <source>
        <dbReference type="ARBA" id="ARBA00043149"/>
    </source>
</evidence>
<dbReference type="GO" id="GO:0004370">
    <property type="term" value="F:glycerol kinase activity"/>
    <property type="evidence" value="ECO:0007669"/>
    <property type="project" value="TreeGrafter"/>
</dbReference>
<dbReference type="PANTHER" id="PTHR10196">
    <property type="entry name" value="SUGAR KINASE"/>
    <property type="match status" value="1"/>
</dbReference>
<dbReference type="Pfam" id="PF02782">
    <property type="entry name" value="FGGY_C"/>
    <property type="match status" value="1"/>
</dbReference>
<comment type="similarity">
    <text evidence="1">Belongs to the FGGY kinase family.</text>
</comment>
<dbReference type="GO" id="GO:0019563">
    <property type="term" value="P:glycerol catabolic process"/>
    <property type="evidence" value="ECO:0007669"/>
    <property type="project" value="TreeGrafter"/>
</dbReference>
<accession>A0A6J6LLP4</accession>
<evidence type="ECO:0000259" key="8">
    <source>
        <dbReference type="Pfam" id="PF02782"/>
    </source>
</evidence>
<dbReference type="Gene3D" id="3.30.420.40">
    <property type="match status" value="2"/>
</dbReference>
<keyword evidence="5" id="KW-0067">ATP-binding</keyword>
<dbReference type="InterPro" id="IPR018485">
    <property type="entry name" value="FGGY_C"/>
</dbReference>
<feature type="domain" description="Carbohydrate kinase FGGY C-terminal" evidence="8">
    <location>
        <begin position="246"/>
        <end position="437"/>
    </location>
</feature>
<evidence type="ECO:0000256" key="4">
    <source>
        <dbReference type="ARBA" id="ARBA00022777"/>
    </source>
</evidence>
<evidence type="ECO:0000256" key="2">
    <source>
        <dbReference type="ARBA" id="ARBA00022679"/>
    </source>
</evidence>
<dbReference type="InterPro" id="IPR043129">
    <property type="entry name" value="ATPase_NBD"/>
</dbReference>
<dbReference type="EMBL" id="CAEZUN010000013">
    <property type="protein sequence ID" value="CAB4593023.1"/>
    <property type="molecule type" value="Genomic_DNA"/>
</dbReference>
<evidence type="ECO:0000313" key="9">
    <source>
        <dbReference type="EMBL" id="CAB4531967.1"/>
    </source>
</evidence>
<dbReference type="GO" id="GO:0005829">
    <property type="term" value="C:cytosol"/>
    <property type="evidence" value="ECO:0007669"/>
    <property type="project" value="TreeGrafter"/>
</dbReference>
<gene>
    <name evidence="9" type="ORF">UFOPK1353_00381</name>
    <name evidence="10" type="ORF">UFOPK1826_00169</name>
    <name evidence="11" type="ORF">UFOPK2292_00358</name>
</gene>
<dbReference type="PIRSF" id="PIRSF000538">
    <property type="entry name" value="GlpK"/>
    <property type="match status" value="1"/>
</dbReference>